<protein>
    <recommendedName>
        <fullName evidence="1">RNA helicase</fullName>
        <ecNumber evidence="1">3.6.4.13</ecNumber>
    </recommendedName>
</protein>
<feature type="domain" description="Helicase C-terminal" evidence="9">
    <location>
        <begin position="470"/>
        <end position="614"/>
    </location>
</feature>
<dbReference type="InterPro" id="IPR011545">
    <property type="entry name" value="DEAD/DEAH_box_helicase_dom"/>
</dbReference>
<dbReference type="PROSITE" id="PS51194">
    <property type="entry name" value="HELICASE_CTER"/>
    <property type="match status" value="1"/>
</dbReference>
<dbReference type="PROSITE" id="PS51192">
    <property type="entry name" value="HELICASE_ATP_BIND_1"/>
    <property type="match status" value="1"/>
</dbReference>
<evidence type="ECO:0000256" key="6">
    <source>
        <dbReference type="PROSITE-ProRule" id="PRU00552"/>
    </source>
</evidence>
<dbReference type="InterPro" id="IPR014014">
    <property type="entry name" value="RNA_helicase_DEAD_Q_motif"/>
</dbReference>
<dbReference type="SMART" id="SM00487">
    <property type="entry name" value="DEXDc"/>
    <property type="match status" value="1"/>
</dbReference>
<keyword evidence="5" id="KW-0067">ATP-binding</keyword>
<evidence type="ECO:0000259" key="8">
    <source>
        <dbReference type="PROSITE" id="PS51192"/>
    </source>
</evidence>
<dbReference type="EC" id="3.6.4.13" evidence="1"/>
<evidence type="ECO:0000313" key="11">
    <source>
        <dbReference type="EMBL" id="GAQ79325.1"/>
    </source>
</evidence>
<keyword evidence="2" id="KW-0547">Nucleotide-binding</keyword>
<dbReference type="GO" id="GO:0016787">
    <property type="term" value="F:hydrolase activity"/>
    <property type="evidence" value="ECO:0007669"/>
    <property type="project" value="UniProtKB-KW"/>
</dbReference>
<evidence type="ECO:0000256" key="2">
    <source>
        <dbReference type="ARBA" id="ARBA00022741"/>
    </source>
</evidence>
<dbReference type="PANTHER" id="PTHR47963">
    <property type="entry name" value="DEAD-BOX ATP-DEPENDENT RNA HELICASE 47, MITOCHONDRIAL"/>
    <property type="match status" value="1"/>
</dbReference>
<dbReference type="InterPro" id="IPR050547">
    <property type="entry name" value="DEAD_box_RNA_helicases"/>
</dbReference>
<dbReference type="SUPFAM" id="SSF52540">
    <property type="entry name" value="P-loop containing nucleoside triphosphate hydrolases"/>
    <property type="match status" value="1"/>
</dbReference>
<feature type="compositionally biased region" description="Low complexity" evidence="7">
    <location>
        <begin position="96"/>
        <end position="110"/>
    </location>
</feature>
<keyword evidence="3 11" id="KW-0378">Hydrolase</keyword>
<dbReference type="GO" id="GO:0003723">
    <property type="term" value="F:RNA binding"/>
    <property type="evidence" value="ECO:0000318"/>
    <property type="project" value="GO_Central"/>
</dbReference>
<evidence type="ECO:0000259" key="9">
    <source>
        <dbReference type="PROSITE" id="PS51194"/>
    </source>
</evidence>
<evidence type="ECO:0000256" key="4">
    <source>
        <dbReference type="ARBA" id="ARBA00022806"/>
    </source>
</evidence>
<feature type="short sequence motif" description="Q motif" evidence="6">
    <location>
        <begin position="159"/>
        <end position="187"/>
    </location>
</feature>
<dbReference type="CDD" id="cd00268">
    <property type="entry name" value="DEADc"/>
    <property type="match status" value="1"/>
</dbReference>
<evidence type="ECO:0000256" key="5">
    <source>
        <dbReference type="ARBA" id="ARBA00022840"/>
    </source>
</evidence>
<feature type="domain" description="DEAD-box RNA helicase Q" evidence="10">
    <location>
        <begin position="159"/>
        <end position="187"/>
    </location>
</feature>
<reference evidence="11 12" key="1">
    <citation type="journal article" date="2014" name="Nat. Commun.">
        <title>Klebsormidium flaccidum genome reveals primary factors for plant terrestrial adaptation.</title>
        <authorList>
            <person name="Hori K."/>
            <person name="Maruyama F."/>
            <person name="Fujisawa T."/>
            <person name="Togashi T."/>
            <person name="Yamamoto N."/>
            <person name="Seo M."/>
            <person name="Sato S."/>
            <person name="Yamada T."/>
            <person name="Mori H."/>
            <person name="Tajima N."/>
            <person name="Moriyama T."/>
            <person name="Ikeuchi M."/>
            <person name="Watanabe M."/>
            <person name="Wada H."/>
            <person name="Kobayashi K."/>
            <person name="Saito M."/>
            <person name="Masuda T."/>
            <person name="Sasaki-Sekimoto Y."/>
            <person name="Mashiguchi K."/>
            <person name="Awai K."/>
            <person name="Shimojima M."/>
            <person name="Masuda S."/>
            <person name="Iwai M."/>
            <person name="Nobusawa T."/>
            <person name="Narise T."/>
            <person name="Kondo S."/>
            <person name="Saito H."/>
            <person name="Sato R."/>
            <person name="Murakawa M."/>
            <person name="Ihara Y."/>
            <person name="Oshima-Yamada Y."/>
            <person name="Ohtaka K."/>
            <person name="Satoh M."/>
            <person name="Sonobe K."/>
            <person name="Ishii M."/>
            <person name="Ohtani R."/>
            <person name="Kanamori-Sato M."/>
            <person name="Honoki R."/>
            <person name="Miyazaki D."/>
            <person name="Mochizuki H."/>
            <person name="Umetsu J."/>
            <person name="Higashi K."/>
            <person name="Shibata D."/>
            <person name="Kamiya Y."/>
            <person name="Sato N."/>
            <person name="Nakamura Y."/>
            <person name="Tabata S."/>
            <person name="Ida S."/>
            <person name="Kurokawa K."/>
            <person name="Ohta H."/>
        </authorList>
    </citation>
    <scope>NUCLEOTIDE SEQUENCE [LARGE SCALE GENOMIC DNA]</scope>
    <source>
        <strain evidence="11 12">NIES-2285</strain>
    </source>
</reference>
<dbReference type="InterPro" id="IPR014001">
    <property type="entry name" value="Helicase_ATP-bd"/>
</dbReference>
<dbReference type="InterPro" id="IPR044742">
    <property type="entry name" value="DEAD/DEAH_RhlB"/>
</dbReference>
<organism evidence="11 12">
    <name type="scientific">Klebsormidium nitens</name>
    <name type="common">Green alga</name>
    <name type="synonym">Ulothrix nitens</name>
    <dbReference type="NCBI Taxonomy" id="105231"/>
    <lineage>
        <taxon>Eukaryota</taxon>
        <taxon>Viridiplantae</taxon>
        <taxon>Streptophyta</taxon>
        <taxon>Klebsormidiophyceae</taxon>
        <taxon>Klebsormidiales</taxon>
        <taxon>Klebsormidiaceae</taxon>
        <taxon>Klebsormidium</taxon>
    </lineage>
</organism>
<dbReference type="CDD" id="cd18787">
    <property type="entry name" value="SF2_C_DEAD"/>
    <property type="match status" value="1"/>
</dbReference>
<dbReference type="SMART" id="SM00490">
    <property type="entry name" value="HELICc"/>
    <property type="match status" value="1"/>
</dbReference>
<feature type="compositionally biased region" description="Basic and acidic residues" evidence="7">
    <location>
        <begin position="364"/>
        <end position="374"/>
    </location>
</feature>
<feature type="region of interest" description="Disordered" evidence="7">
    <location>
        <begin position="345"/>
        <end position="374"/>
    </location>
</feature>
<evidence type="ECO:0000259" key="10">
    <source>
        <dbReference type="PROSITE" id="PS51195"/>
    </source>
</evidence>
<keyword evidence="12" id="KW-1185">Reference proteome</keyword>
<dbReference type="GO" id="GO:0005524">
    <property type="term" value="F:ATP binding"/>
    <property type="evidence" value="ECO:0007669"/>
    <property type="project" value="UniProtKB-KW"/>
</dbReference>
<dbReference type="InterPro" id="IPR027417">
    <property type="entry name" value="P-loop_NTPase"/>
</dbReference>
<proteinExistence type="predicted"/>
<dbReference type="OrthoDB" id="10256233at2759"/>
<accession>A0A1Y1HL40</accession>
<feature type="domain" description="Helicase ATP-binding" evidence="8">
    <location>
        <begin position="190"/>
        <end position="402"/>
    </location>
</feature>
<dbReference type="AlphaFoldDB" id="A0A1Y1HL40"/>
<dbReference type="OMA" id="KHYYCIS"/>
<dbReference type="EMBL" id="DF236977">
    <property type="protein sequence ID" value="GAQ79325.1"/>
    <property type="molecule type" value="Genomic_DNA"/>
</dbReference>
<dbReference type="GO" id="GO:0003724">
    <property type="term" value="F:RNA helicase activity"/>
    <property type="evidence" value="ECO:0000318"/>
    <property type="project" value="GO_Central"/>
</dbReference>
<dbReference type="PROSITE" id="PS51195">
    <property type="entry name" value="Q_MOTIF"/>
    <property type="match status" value="1"/>
</dbReference>
<evidence type="ECO:0000256" key="7">
    <source>
        <dbReference type="SAM" id="MobiDB-lite"/>
    </source>
</evidence>
<dbReference type="Pfam" id="PF00271">
    <property type="entry name" value="Helicase_C"/>
    <property type="match status" value="1"/>
</dbReference>
<gene>
    <name evidence="11" type="ORF">KFL_000280300</name>
</gene>
<evidence type="ECO:0000256" key="3">
    <source>
        <dbReference type="ARBA" id="ARBA00022801"/>
    </source>
</evidence>
<dbReference type="PANTHER" id="PTHR47963:SF3">
    <property type="entry name" value="DEAD-BOX ATP-DEPENDENT RNA HELICASE 47, MITOCHONDRIAL"/>
    <property type="match status" value="1"/>
</dbReference>
<feature type="region of interest" description="Disordered" evidence="7">
    <location>
        <begin position="96"/>
        <end position="151"/>
    </location>
</feature>
<dbReference type="Proteomes" id="UP000054558">
    <property type="component" value="Unassembled WGS sequence"/>
</dbReference>
<feature type="compositionally biased region" description="Basic and acidic residues" evidence="7">
    <location>
        <begin position="345"/>
        <end position="354"/>
    </location>
</feature>
<evidence type="ECO:0000313" key="12">
    <source>
        <dbReference type="Proteomes" id="UP000054558"/>
    </source>
</evidence>
<dbReference type="STRING" id="105231.A0A1Y1HL40"/>
<keyword evidence="4" id="KW-0347">Helicase</keyword>
<dbReference type="Gene3D" id="3.40.50.300">
    <property type="entry name" value="P-loop containing nucleotide triphosphate hydrolases"/>
    <property type="match status" value="2"/>
</dbReference>
<sequence>MGTLTLAVGGDSLALGPPNLYTPAAEGGIKLAVRSHLPTTTVPSSWSKTRSFRAAAGYEGRAGTLPLLSPKALTSGGSNFIGGNLEARYLQSPANARAHSVAAPPKAAAPTLDSTSRTSRPPLAKTRSDEERSGSRNAVVWTGDDSSDMPKGTVAEAGVKFESLGLSESLLLRLQDLGYQQATDVQAQAIPLLLKGKDAAVQSYTGSGKTLAYLLPILSLIGPISHSRWVEKRGTRGVEAMVVSPSRELAMQIVRQLELLLGDEYKGLVQQLIGGANMWRQGERIKENKPIFVVGTPGRIAEFSRSGRLQTHGCRYLVLDEADQLLSLKFRPDMLRILEHVGTQRTKDDIRSAEDNGPSTSGRGGRDRSSVRAERQTVLVSATMPRTVLQAAVKWGYNPVHITPEGPQEIAVGAAAKAAALIGTSATGVVVPAAVPSAAATATGDGLAASLPPNLDHRFVVTAARHRVDTLRKCIYALDAQSILVFMNYGRRLQDAVFKLQARGMEVGSLHGGQNKLQRSNTLASFRDGKIRVLLVSEVAARGIDVVDCDLVVNLELPSDGAHYCHRAGRTGRIGRHGNVISLVEPNEVFVLRKFEKQLGISITEAEVTEGRMYEKSTVPLHQREETFDQM</sequence>
<dbReference type="InterPro" id="IPR001650">
    <property type="entry name" value="Helicase_C-like"/>
</dbReference>
<dbReference type="Pfam" id="PF00270">
    <property type="entry name" value="DEAD"/>
    <property type="match status" value="1"/>
</dbReference>
<name>A0A1Y1HL40_KLENI</name>
<evidence type="ECO:0000256" key="1">
    <source>
        <dbReference type="ARBA" id="ARBA00012552"/>
    </source>
</evidence>